<reference evidence="9 10" key="1">
    <citation type="journal article" date="2017" name="Chemistry">
        <title>Isolation, Biosynthesis and Chemical Modifications of Rubterolones A-F: Rare Tropolone Alkaloids from Actinomadura sp. 5-2.</title>
        <authorList>
            <person name="Guo H."/>
            <person name="Benndorf R."/>
            <person name="Leichnitz D."/>
            <person name="Klassen J.L."/>
            <person name="Vollmers J."/>
            <person name="Gorls H."/>
            <person name="Steinacker M."/>
            <person name="Weigel C."/>
            <person name="Dahse H.M."/>
            <person name="Kaster A.K."/>
            <person name="de Beer Z.W."/>
            <person name="Poulsen M."/>
            <person name="Beemelmanns C."/>
        </authorList>
    </citation>
    <scope>NUCLEOTIDE SEQUENCE [LARGE SCALE GENOMIC DNA]</scope>
    <source>
        <strain evidence="9 10">5-2</strain>
    </source>
</reference>
<accession>A0A2P4ULH4</accession>
<comment type="caution">
    <text evidence="9">The sequence shown here is derived from an EMBL/GenBank/DDBJ whole genome shotgun (WGS) entry which is preliminary data.</text>
</comment>
<comment type="cofactor">
    <cofactor evidence="1 7">
        <name>Fe(2+)</name>
        <dbReference type="ChEBI" id="CHEBI:29033"/>
    </cofactor>
</comment>
<dbReference type="InterPro" id="IPR001273">
    <property type="entry name" value="ArAA_hydroxylase"/>
</dbReference>
<dbReference type="PROSITE" id="PS51410">
    <property type="entry name" value="BH4_AAA_HYDROXYL_2"/>
    <property type="match status" value="1"/>
</dbReference>
<dbReference type="EMBL" id="MTBP01000001">
    <property type="protein sequence ID" value="POM25902.1"/>
    <property type="molecule type" value="Genomic_DNA"/>
</dbReference>
<organism evidence="9 10">
    <name type="scientific">Actinomadura rubteroloni</name>
    <dbReference type="NCBI Taxonomy" id="1926885"/>
    <lineage>
        <taxon>Bacteria</taxon>
        <taxon>Bacillati</taxon>
        <taxon>Actinomycetota</taxon>
        <taxon>Actinomycetes</taxon>
        <taxon>Streptosporangiales</taxon>
        <taxon>Thermomonosporaceae</taxon>
        <taxon>Actinomadura</taxon>
    </lineage>
</organism>
<evidence type="ECO:0000313" key="10">
    <source>
        <dbReference type="Proteomes" id="UP000242367"/>
    </source>
</evidence>
<dbReference type="GO" id="GO:0004505">
    <property type="term" value="F:phenylalanine 4-monooxygenase activity"/>
    <property type="evidence" value="ECO:0007669"/>
    <property type="project" value="UniProtKB-EC"/>
</dbReference>
<dbReference type="PANTHER" id="PTHR11473">
    <property type="entry name" value="AROMATIC AMINO ACID HYDROXYLASE"/>
    <property type="match status" value="1"/>
</dbReference>
<keyword evidence="6" id="KW-0503">Monooxygenase</keyword>
<evidence type="ECO:0000256" key="2">
    <source>
        <dbReference type="ARBA" id="ARBA00009712"/>
    </source>
</evidence>
<feature type="domain" description="Biopterin-dependent aromatic amino acid hydroxylase family profile" evidence="8">
    <location>
        <begin position="1"/>
        <end position="267"/>
    </location>
</feature>
<dbReference type="InterPro" id="IPR019774">
    <property type="entry name" value="Aromatic-AA_hydroxylase_C"/>
</dbReference>
<gene>
    <name evidence="9" type="primary">phhA_1</name>
    <name evidence="9" type="ORF">BTM25_02860</name>
</gene>
<dbReference type="EC" id="1.14.16.1" evidence="9"/>
<comment type="similarity">
    <text evidence="2">Belongs to the biopterin-dependent aromatic amino acid hydroxylase family.</text>
</comment>
<dbReference type="PRINTS" id="PR00372">
    <property type="entry name" value="FYWHYDRXLASE"/>
</dbReference>
<dbReference type="GO" id="GO:0005506">
    <property type="term" value="F:iron ion binding"/>
    <property type="evidence" value="ECO:0007669"/>
    <property type="project" value="InterPro"/>
</dbReference>
<evidence type="ECO:0000256" key="3">
    <source>
        <dbReference type="ARBA" id="ARBA00022723"/>
    </source>
</evidence>
<dbReference type="InterPro" id="IPR036329">
    <property type="entry name" value="Aro-AA_hydroxylase_C_sf"/>
</dbReference>
<keyword evidence="3 7" id="KW-0479">Metal-binding</keyword>
<dbReference type="InterPro" id="IPR036951">
    <property type="entry name" value="ArAA_hydroxylase_sf"/>
</dbReference>
<dbReference type="AlphaFoldDB" id="A0A2P4ULH4"/>
<name>A0A2P4ULH4_9ACTN</name>
<evidence type="ECO:0000256" key="7">
    <source>
        <dbReference type="PIRSR" id="PIRSR601273-2"/>
    </source>
</evidence>
<sequence>MNDGIVHESLGYGTIDAACLRRRAEIRETIAGHRAGEPLPHVGYTGEEDALWREVMTELHRLHPSVACGRYLRAAERMPLPVGGVPSLASVSGDLRARTGFELLPAEDLVPAREFYAAFADGRFSSTMYLRCPAVPLYSPDPDVLHELVGHAVMLGDPLFADLYRLFGETVRRVRAPDTVQAISKVFWFTMETGLVDENGEPRAYGAALLSSAGELQSIPHVTLRPFSIAEMIRQPYDIYQYQPMLFVVESIDVLAAELRAFLRTRR</sequence>
<feature type="binding site" evidence="7">
    <location>
        <position position="192"/>
    </location>
    <ligand>
        <name>Fe cation</name>
        <dbReference type="ChEBI" id="CHEBI:24875"/>
    </ligand>
</feature>
<evidence type="ECO:0000256" key="1">
    <source>
        <dbReference type="ARBA" id="ARBA00001954"/>
    </source>
</evidence>
<protein>
    <submittedName>
        <fullName evidence="9">Phenylalanine-4-hydroxylase</fullName>
        <ecNumber evidence="9">1.14.16.1</ecNumber>
    </submittedName>
</protein>
<keyword evidence="5 7" id="KW-0408">Iron</keyword>
<dbReference type="SUPFAM" id="SSF56534">
    <property type="entry name" value="Aromatic aminoacid monoxygenases, catalytic and oligomerization domains"/>
    <property type="match status" value="1"/>
</dbReference>
<keyword evidence="4 9" id="KW-0560">Oxidoreductase</keyword>
<dbReference type="Proteomes" id="UP000242367">
    <property type="component" value="Unassembled WGS sequence"/>
</dbReference>
<evidence type="ECO:0000256" key="4">
    <source>
        <dbReference type="ARBA" id="ARBA00023002"/>
    </source>
</evidence>
<dbReference type="PANTHER" id="PTHR11473:SF24">
    <property type="entry name" value="PHENYLALANINE-4-HYDROXYLASE"/>
    <property type="match status" value="1"/>
</dbReference>
<dbReference type="Pfam" id="PF00351">
    <property type="entry name" value="Biopterin_H"/>
    <property type="match status" value="1"/>
</dbReference>
<evidence type="ECO:0000313" key="9">
    <source>
        <dbReference type="EMBL" id="POM25902.1"/>
    </source>
</evidence>
<dbReference type="Gene3D" id="1.10.800.10">
    <property type="entry name" value="Aromatic amino acid hydroxylase"/>
    <property type="match status" value="1"/>
</dbReference>
<evidence type="ECO:0000256" key="6">
    <source>
        <dbReference type="ARBA" id="ARBA00023033"/>
    </source>
</evidence>
<evidence type="ECO:0000256" key="5">
    <source>
        <dbReference type="ARBA" id="ARBA00023004"/>
    </source>
</evidence>
<evidence type="ECO:0000259" key="8">
    <source>
        <dbReference type="PROSITE" id="PS51410"/>
    </source>
</evidence>
<dbReference type="RefSeq" id="WP_103560950.1">
    <property type="nucleotide sequence ID" value="NZ_MTBP01000001.1"/>
</dbReference>
<proteinExistence type="inferred from homology"/>
<keyword evidence="10" id="KW-1185">Reference proteome</keyword>
<feature type="binding site" evidence="7">
    <location>
        <position position="146"/>
    </location>
    <ligand>
        <name>Fe cation</name>
        <dbReference type="ChEBI" id="CHEBI:24875"/>
    </ligand>
</feature>
<feature type="binding site" evidence="7">
    <location>
        <position position="151"/>
    </location>
    <ligand>
        <name>Fe cation</name>
        <dbReference type="ChEBI" id="CHEBI:24875"/>
    </ligand>
</feature>